<feature type="transmembrane region" description="Helical" evidence="1">
    <location>
        <begin position="286"/>
        <end position="305"/>
    </location>
</feature>
<protein>
    <submittedName>
        <fullName evidence="2">Uncharacterized protein</fullName>
    </submittedName>
</protein>
<sequence>MESFGCCCDAKKPDEPIQIVHQPPEPEPLDCKWQGAHSSIETSKESCGSELTGHLNARELRLQSMNLLEVDVSIIRRISVAASLRARGRLWLSSPADLDETTRSKLWHKSQPGDHFDIFFSHSWKTRGVWKVLSLLFQYGWPHILTCWAGVVTLVFILCCFGLLPAPLTMVMSVLDFHQSDMQFTPWVYLSGGISALLSLLFAPYVMHWSPQCFLDVVSINQIDPELTERGIYGLGGFLSISRELHVLWSQPYLSRLWCIFELAAFRKANPHGRVVMKPLFVERQAFLMMLGNYLAAAIYLSLFAFPGTTILNYLPMVVAVTLAPLFIIVHGNRIFMREKYQLIADLDRFQLEEADCLLEEDRQFILTCIREWYGSEEEFTKYVRGDLRQELLDMSAIDLPLSYGLVIILGPLGVALDVIAAMIHHHASMQSVLSELIGSALAWTCFGTLLCLKLMWWLCDYFAARHSSSLLDLGISLFIFLIVFMVYASSAVISAVVYPVTLWGAVAYSLVGLFLVGLIYGRRLSLSSILQTNMLHRCLQRSPSGA</sequence>
<comment type="caution">
    <text evidence="2">The sequence shown here is derived from an EMBL/GenBank/DDBJ whole genome shotgun (WGS) entry which is preliminary data.</text>
</comment>
<dbReference type="OrthoDB" id="413919at2759"/>
<accession>A0A812S2C9</accession>
<dbReference type="Proteomes" id="UP000649617">
    <property type="component" value="Unassembled WGS sequence"/>
</dbReference>
<organism evidence="2 3">
    <name type="scientific">Symbiodinium pilosum</name>
    <name type="common">Dinoflagellate</name>
    <dbReference type="NCBI Taxonomy" id="2952"/>
    <lineage>
        <taxon>Eukaryota</taxon>
        <taxon>Sar</taxon>
        <taxon>Alveolata</taxon>
        <taxon>Dinophyceae</taxon>
        <taxon>Suessiales</taxon>
        <taxon>Symbiodiniaceae</taxon>
        <taxon>Symbiodinium</taxon>
    </lineage>
</organism>
<reference evidence="2" key="1">
    <citation type="submission" date="2021-02" db="EMBL/GenBank/DDBJ databases">
        <authorList>
            <person name="Dougan E. K."/>
            <person name="Rhodes N."/>
            <person name="Thang M."/>
            <person name="Chan C."/>
        </authorList>
    </citation>
    <scope>NUCLEOTIDE SEQUENCE</scope>
</reference>
<dbReference type="AlphaFoldDB" id="A0A812S2C9"/>
<feature type="transmembrane region" description="Helical" evidence="1">
    <location>
        <begin position="471"/>
        <end position="497"/>
    </location>
</feature>
<keyword evidence="1" id="KW-1133">Transmembrane helix</keyword>
<feature type="transmembrane region" description="Helical" evidence="1">
    <location>
        <begin position="437"/>
        <end position="459"/>
    </location>
</feature>
<keyword evidence="1" id="KW-0472">Membrane</keyword>
<feature type="transmembrane region" description="Helical" evidence="1">
    <location>
        <begin position="144"/>
        <end position="166"/>
    </location>
</feature>
<proteinExistence type="predicted"/>
<feature type="transmembrane region" description="Helical" evidence="1">
    <location>
        <begin position="186"/>
        <end position="206"/>
    </location>
</feature>
<name>A0A812S2C9_SYMPI</name>
<feature type="transmembrane region" description="Helical" evidence="1">
    <location>
        <begin position="402"/>
        <end position="425"/>
    </location>
</feature>
<keyword evidence="3" id="KW-1185">Reference proteome</keyword>
<evidence type="ECO:0000313" key="2">
    <source>
        <dbReference type="EMBL" id="CAE7464266.1"/>
    </source>
</evidence>
<feature type="transmembrane region" description="Helical" evidence="1">
    <location>
        <begin position="503"/>
        <end position="522"/>
    </location>
</feature>
<feature type="transmembrane region" description="Helical" evidence="1">
    <location>
        <begin position="311"/>
        <end position="330"/>
    </location>
</feature>
<dbReference type="EMBL" id="CAJNIZ010022792">
    <property type="protein sequence ID" value="CAE7464266.1"/>
    <property type="molecule type" value="Genomic_DNA"/>
</dbReference>
<evidence type="ECO:0000313" key="3">
    <source>
        <dbReference type="Proteomes" id="UP000649617"/>
    </source>
</evidence>
<keyword evidence="1" id="KW-0812">Transmembrane</keyword>
<evidence type="ECO:0000256" key="1">
    <source>
        <dbReference type="SAM" id="Phobius"/>
    </source>
</evidence>
<gene>
    <name evidence="2" type="ORF">SPIL2461_LOCUS11645</name>
</gene>